<gene>
    <name evidence="1" type="ORF">SASPL_140492</name>
</gene>
<proteinExistence type="predicted"/>
<reference evidence="1" key="2">
    <citation type="submission" date="2020-08" db="EMBL/GenBank/DDBJ databases">
        <title>Plant Genome Project.</title>
        <authorList>
            <person name="Zhang R.-G."/>
        </authorList>
    </citation>
    <scope>NUCLEOTIDE SEQUENCE</scope>
    <source>
        <strain evidence="1">Huo1</strain>
        <tissue evidence="1">Leaf</tissue>
    </source>
</reference>
<comment type="caution">
    <text evidence="1">The sequence shown here is derived from an EMBL/GenBank/DDBJ whole genome shotgun (WGS) entry which is preliminary data.</text>
</comment>
<name>A0A8X8WQU8_SALSN</name>
<sequence length="208" mass="23263">MGLTEIVQRYHNRAETEAGCSSQVGESQSIHRVTSQFKVFKNLIEFCQAVGIALLGGVAFSKVFILLNIQNTRVSSIVKSFFKLWKGRQELDKPCVDDLSVTDFVHLEEQFETALLQTRATKPIVPTMSRQLSFAYGVRQSDVLLARDHLLVDLTNLLLESLSSLQGKEKLLEEENKMLQEKICASKTKTAKKTLAFDLNALPGGETE</sequence>
<dbReference type="AlphaFoldDB" id="A0A8X8WQU8"/>
<evidence type="ECO:0000313" key="1">
    <source>
        <dbReference type="EMBL" id="KAG6399019.1"/>
    </source>
</evidence>
<dbReference type="EMBL" id="PNBA02000015">
    <property type="protein sequence ID" value="KAG6399019.1"/>
    <property type="molecule type" value="Genomic_DNA"/>
</dbReference>
<accession>A0A8X8WQU8</accession>
<protein>
    <submittedName>
        <fullName evidence="1">Uncharacterized protein</fullName>
    </submittedName>
</protein>
<keyword evidence="2" id="KW-1185">Reference proteome</keyword>
<reference evidence="1" key="1">
    <citation type="submission" date="2018-01" db="EMBL/GenBank/DDBJ databases">
        <authorList>
            <person name="Mao J.F."/>
        </authorList>
    </citation>
    <scope>NUCLEOTIDE SEQUENCE</scope>
    <source>
        <strain evidence="1">Huo1</strain>
        <tissue evidence="1">Leaf</tissue>
    </source>
</reference>
<dbReference type="Proteomes" id="UP000298416">
    <property type="component" value="Unassembled WGS sequence"/>
</dbReference>
<evidence type="ECO:0000313" key="2">
    <source>
        <dbReference type="Proteomes" id="UP000298416"/>
    </source>
</evidence>
<organism evidence="1">
    <name type="scientific">Salvia splendens</name>
    <name type="common">Scarlet sage</name>
    <dbReference type="NCBI Taxonomy" id="180675"/>
    <lineage>
        <taxon>Eukaryota</taxon>
        <taxon>Viridiplantae</taxon>
        <taxon>Streptophyta</taxon>
        <taxon>Embryophyta</taxon>
        <taxon>Tracheophyta</taxon>
        <taxon>Spermatophyta</taxon>
        <taxon>Magnoliopsida</taxon>
        <taxon>eudicotyledons</taxon>
        <taxon>Gunneridae</taxon>
        <taxon>Pentapetalae</taxon>
        <taxon>asterids</taxon>
        <taxon>lamiids</taxon>
        <taxon>Lamiales</taxon>
        <taxon>Lamiaceae</taxon>
        <taxon>Nepetoideae</taxon>
        <taxon>Mentheae</taxon>
        <taxon>Salviinae</taxon>
        <taxon>Salvia</taxon>
        <taxon>Salvia subgen. Calosphace</taxon>
        <taxon>core Calosphace</taxon>
    </lineage>
</organism>